<proteinExistence type="predicted"/>
<dbReference type="GO" id="GO:0003677">
    <property type="term" value="F:DNA binding"/>
    <property type="evidence" value="ECO:0007669"/>
    <property type="project" value="UniProtKB-KW"/>
</dbReference>
<keyword evidence="7" id="KW-1185">Reference proteome</keyword>
<keyword evidence="3" id="KW-0804">Transcription</keyword>
<keyword evidence="1" id="KW-0805">Transcription regulation</keyword>
<dbReference type="InterPro" id="IPR036388">
    <property type="entry name" value="WH-like_DNA-bd_sf"/>
</dbReference>
<dbReference type="InterPro" id="IPR036390">
    <property type="entry name" value="WH_DNA-bd_sf"/>
</dbReference>
<feature type="region of interest" description="Disordered" evidence="4">
    <location>
        <begin position="107"/>
        <end position="151"/>
    </location>
</feature>
<dbReference type="eggNOG" id="COG1733">
    <property type="taxonomic scope" value="Bacteria"/>
</dbReference>
<protein>
    <submittedName>
        <fullName evidence="6">Transcriptional regulator</fullName>
    </submittedName>
</protein>
<evidence type="ECO:0000256" key="1">
    <source>
        <dbReference type="ARBA" id="ARBA00023015"/>
    </source>
</evidence>
<evidence type="ECO:0000313" key="6">
    <source>
        <dbReference type="EMBL" id="EKP94195.1"/>
    </source>
</evidence>
<evidence type="ECO:0000256" key="2">
    <source>
        <dbReference type="ARBA" id="ARBA00023125"/>
    </source>
</evidence>
<dbReference type="STRING" id="867903.ThesuDRAFT_01924"/>
<dbReference type="Pfam" id="PF01638">
    <property type="entry name" value="HxlR"/>
    <property type="match status" value="1"/>
</dbReference>
<dbReference type="AlphaFoldDB" id="K6NZ98"/>
<comment type="caution">
    <text evidence="6">The sequence shown here is derived from an EMBL/GenBank/DDBJ whole genome shotgun (WGS) entry which is preliminary data.</text>
</comment>
<accession>K6NZ98</accession>
<evidence type="ECO:0000256" key="3">
    <source>
        <dbReference type="ARBA" id="ARBA00023163"/>
    </source>
</evidence>
<dbReference type="Proteomes" id="UP000005710">
    <property type="component" value="Unassembled WGS sequence"/>
</dbReference>
<organism evidence="6 7">
    <name type="scientific">Thermaerobacter subterraneus DSM 13965</name>
    <dbReference type="NCBI Taxonomy" id="867903"/>
    <lineage>
        <taxon>Bacteria</taxon>
        <taxon>Bacillati</taxon>
        <taxon>Bacillota</taxon>
        <taxon>Clostridia</taxon>
        <taxon>Eubacteriales</taxon>
        <taxon>Clostridiales Family XVII. Incertae Sedis</taxon>
        <taxon>Thermaerobacter</taxon>
    </lineage>
</organism>
<dbReference type="PROSITE" id="PS51118">
    <property type="entry name" value="HTH_HXLR"/>
    <property type="match status" value="1"/>
</dbReference>
<feature type="compositionally biased region" description="Low complexity" evidence="4">
    <location>
        <begin position="131"/>
        <end position="140"/>
    </location>
</feature>
<dbReference type="InterPro" id="IPR002577">
    <property type="entry name" value="HTH_HxlR"/>
</dbReference>
<dbReference type="Gene3D" id="1.10.10.10">
    <property type="entry name" value="Winged helix-like DNA-binding domain superfamily/Winged helix DNA-binding domain"/>
    <property type="match status" value="1"/>
</dbReference>
<reference evidence="6" key="1">
    <citation type="submission" date="2010-10" db="EMBL/GenBank/DDBJ databases">
        <authorList>
            <consortium name="US DOE Joint Genome Institute (JGI-PGF)"/>
            <person name="Lucas S."/>
            <person name="Copeland A."/>
            <person name="Lapidus A."/>
            <person name="Bruce D."/>
            <person name="Goodwin L."/>
            <person name="Pitluck S."/>
            <person name="Kyrpides N."/>
            <person name="Mavromatis K."/>
            <person name="Detter J.C."/>
            <person name="Han C."/>
            <person name="Land M."/>
            <person name="Hauser L."/>
            <person name="Markowitz V."/>
            <person name="Cheng J.-F."/>
            <person name="Hugenholtz P."/>
            <person name="Woyke T."/>
            <person name="Wu D."/>
            <person name="Pukall R."/>
            <person name="Wahrenburg C."/>
            <person name="Brambilla E."/>
            <person name="Klenk H.-P."/>
            <person name="Eisen J.A."/>
        </authorList>
    </citation>
    <scope>NUCLEOTIDE SEQUENCE [LARGE SCALE GENOMIC DNA]</scope>
    <source>
        <strain evidence="6">DSM 13965</strain>
    </source>
</reference>
<reference evidence="6" key="2">
    <citation type="submission" date="2012-10" db="EMBL/GenBank/DDBJ databases">
        <title>Improved high-quality draft of Thermaerobacter subterraneus C21, DSM 13965.</title>
        <authorList>
            <consortium name="DOE Joint Genome Institute"/>
            <person name="Eisen J."/>
            <person name="Huntemann M."/>
            <person name="Wei C.-L."/>
            <person name="Han J."/>
            <person name="Detter J.C."/>
            <person name="Han C."/>
            <person name="Tapia R."/>
            <person name="Chen A."/>
            <person name="Kyrpides N."/>
            <person name="Mavromatis K."/>
            <person name="Markowitz V."/>
            <person name="Szeto E."/>
            <person name="Ivanova N."/>
            <person name="Mikhailova N."/>
            <person name="Ovchinnikova G."/>
            <person name="Pagani I."/>
            <person name="Pati A."/>
            <person name="Goodwin L."/>
            <person name="Nordberg H.P."/>
            <person name="Cantor M.N."/>
            <person name="Hua S.X."/>
            <person name="Woyke T."/>
            <person name="Eisen J."/>
            <person name="Klenk H.-P."/>
        </authorList>
    </citation>
    <scope>NUCLEOTIDE SEQUENCE [LARGE SCALE GENOMIC DNA]</scope>
    <source>
        <strain evidence="6">DSM 13965</strain>
    </source>
</reference>
<name>K6NZ98_9FIRM</name>
<feature type="compositionally biased region" description="Gly residues" evidence="4">
    <location>
        <begin position="141"/>
        <end position="151"/>
    </location>
</feature>
<keyword evidence="2" id="KW-0238">DNA-binding</keyword>
<gene>
    <name evidence="6" type="ORF">ThesuDRAFT_01924</name>
</gene>
<evidence type="ECO:0000313" key="7">
    <source>
        <dbReference type="Proteomes" id="UP000005710"/>
    </source>
</evidence>
<evidence type="ECO:0000256" key="4">
    <source>
        <dbReference type="SAM" id="MobiDB-lite"/>
    </source>
</evidence>
<dbReference type="PANTHER" id="PTHR33204">
    <property type="entry name" value="TRANSCRIPTIONAL REGULATOR, MARR FAMILY"/>
    <property type="match status" value="1"/>
</dbReference>
<feature type="domain" description="HTH hxlR-type" evidence="5">
    <location>
        <begin position="7"/>
        <end position="106"/>
    </location>
</feature>
<dbReference type="SUPFAM" id="SSF46785">
    <property type="entry name" value="Winged helix' DNA-binding domain"/>
    <property type="match status" value="1"/>
</dbReference>
<dbReference type="EMBL" id="AENY02000003">
    <property type="protein sequence ID" value="EKP94195.1"/>
    <property type="molecule type" value="Genomic_DNA"/>
</dbReference>
<dbReference type="PANTHER" id="PTHR33204:SF37">
    <property type="entry name" value="HTH-TYPE TRANSCRIPTIONAL REGULATOR YODB"/>
    <property type="match status" value="1"/>
</dbReference>
<evidence type="ECO:0000259" key="5">
    <source>
        <dbReference type="PROSITE" id="PS51118"/>
    </source>
</evidence>
<dbReference type="HOGENOM" id="CLU_111585_5_3_9"/>
<sequence length="151" mass="15928">MDPVKVCPRYEQAVQILGKKWTGLILRILLTGKKRFCDFKASLPEMSDRMLSERLKELEEAGILARHVRDTRPVLIEYELTEKGRALEPVVVAIQAWADRWCDGVTAEPAAGETGEGDGGGDGGGGDRDAAPAGHGQAGPDAGGGGGSGSQ</sequence>